<evidence type="ECO:0000256" key="3">
    <source>
        <dbReference type="ARBA" id="ARBA00023065"/>
    </source>
</evidence>
<dbReference type="InterPro" id="IPR002842">
    <property type="entry name" value="ATPase_V1_Esu"/>
</dbReference>
<dbReference type="SUPFAM" id="SSF160527">
    <property type="entry name" value="V-type ATPase subunit E-like"/>
    <property type="match status" value="1"/>
</dbReference>
<keyword evidence="3" id="KW-0406">Ion transport</keyword>
<keyword evidence="2" id="KW-0813">Transport</keyword>
<dbReference type="AlphaFoldDB" id="A0A2V3IT66"/>
<dbReference type="Proteomes" id="UP000247409">
    <property type="component" value="Unassembled WGS sequence"/>
</dbReference>
<dbReference type="Gene3D" id="3.30.2320.30">
    <property type="entry name" value="ATP synthase, E subunit, C-terminal"/>
    <property type="match status" value="1"/>
</dbReference>
<dbReference type="Pfam" id="PF01991">
    <property type="entry name" value="vATP-synt_E"/>
    <property type="match status" value="1"/>
</dbReference>
<dbReference type="STRING" id="448386.A0A2V3IT66"/>
<dbReference type="OrthoDB" id="10263003at2759"/>
<accession>A0A2V3IT66</accession>
<reference evidence="4 5" key="1">
    <citation type="journal article" date="2018" name="Mol. Biol. Evol.">
        <title>Analysis of the draft genome of the red seaweed Gracilariopsis chorda provides insights into genome size evolution in Rhodophyta.</title>
        <authorList>
            <person name="Lee J."/>
            <person name="Yang E.C."/>
            <person name="Graf L."/>
            <person name="Yang J.H."/>
            <person name="Qiu H."/>
            <person name="Zel Zion U."/>
            <person name="Chan C.X."/>
            <person name="Stephens T.G."/>
            <person name="Weber A.P.M."/>
            <person name="Boo G.H."/>
            <person name="Boo S.M."/>
            <person name="Kim K.M."/>
            <person name="Shin Y."/>
            <person name="Jung M."/>
            <person name="Lee S.J."/>
            <person name="Yim H.S."/>
            <person name="Lee J.H."/>
            <person name="Bhattacharya D."/>
            <person name="Yoon H.S."/>
        </authorList>
    </citation>
    <scope>NUCLEOTIDE SEQUENCE [LARGE SCALE GENOMIC DNA]</scope>
    <source>
        <strain evidence="4 5">SKKU-2015</strain>
        <tissue evidence="4">Whole body</tissue>
    </source>
</reference>
<sequence>MNDAQVKQQIQQMVSFIRQEAKDKSNEIRVKAEEDFNIRKLSTVEAAREKIRAEYEKKVKQIDINRKIAKSTDQNAARLQQLKARDAILQETYDDAAKKLSQLPESDPEAYHALLKALIQQGLNVLNDKDVVVRCRRVDAEIVKSSLPSLTEEYVASTKDAATIVLDSDTYLSDNCTGGVVLLSQGGTIVVENTFESRLEIAYQQNLPQIRVMMFTSQ</sequence>
<evidence type="ECO:0000256" key="2">
    <source>
        <dbReference type="ARBA" id="ARBA00022448"/>
    </source>
</evidence>
<dbReference type="GO" id="GO:0046961">
    <property type="term" value="F:proton-transporting ATPase activity, rotational mechanism"/>
    <property type="evidence" value="ECO:0007669"/>
    <property type="project" value="InterPro"/>
</dbReference>
<evidence type="ECO:0000313" key="4">
    <source>
        <dbReference type="EMBL" id="PXF45292.1"/>
    </source>
</evidence>
<evidence type="ECO:0000256" key="1">
    <source>
        <dbReference type="ARBA" id="ARBA00005901"/>
    </source>
</evidence>
<keyword evidence="5" id="KW-1185">Reference proteome</keyword>
<dbReference type="EMBL" id="NBIV01000064">
    <property type="protein sequence ID" value="PXF45292.1"/>
    <property type="molecule type" value="Genomic_DNA"/>
</dbReference>
<name>A0A2V3IT66_9FLOR</name>
<dbReference type="PANTHER" id="PTHR45715">
    <property type="entry name" value="ATPASE H+-TRANSPORTING V1 SUBUNIT E1A-RELATED"/>
    <property type="match status" value="1"/>
</dbReference>
<dbReference type="Gene3D" id="6.10.250.1620">
    <property type="match status" value="1"/>
</dbReference>
<comment type="caution">
    <text evidence="4">The sequence shown here is derived from an EMBL/GenBank/DDBJ whole genome shotgun (WGS) entry which is preliminary data.</text>
</comment>
<dbReference type="GO" id="GO:0033178">
    <property type="term" value="C:proton-transporting two-sector ATPase complex, catalytic domain"/>
    <property type="evidence" value="ECO:0007669"/>
    <property type="project" value="InterPro"/>
</dbReference>
<comment type="similarity">
    <text evidence="1">Belongs to the V-ATPase E subunit family.</text>
</comment>
<protein>
    <submittedName>
        <fullName evidence="4">V-type proton ATPase subunit E3</fullName>
    </submittedName>
</protein>
<proteinExistence type="inferred from homology"/>
<dbReference type="HAMAP" id="MF_00311">
    <property type="entry name" value="ATP_synth_E_arch"/>
    <property type="match status" value="1"/>
</dbReference>
<evidence type="ECO:0000313" key="5">
    <source>
        <dbReference type="Proteomes" id="UP000247409"/>
    </source>
</evidence>
<gene>
    <name evidence="4" type="ORF">BWQ96_04933</name>
</gene>
<dbReference type="InterPro" id="IPR038495">
    <property type="entry name" value="ATPase_E_C"/>
</dbReference>
<organism evidence="4 5">
    <name type="scientific">Gracilariopsis chorda</name>
    <dbReference type="NCBI Taxonomy" id="448386"/>
    <lineage>
        <taxon>Eukaryota</taxon>
        <taxon>Rhodophyta</taxon>
        <taxon>Florideophyceae</taxon>
        <taxon>Rhodymeniophycidae</taxon>
        <taxon>Gracilariales</taxon>
        <taxon>Gracilariaceae</taxon>
        <taxon>Gracilariopsis</taxon>
    </lineage>
</organism>